<gene>
    <name evidence="10" type="ORF">P4O66_003351</name>
</gene>
<evidence type="ECO:0000256" key="1">
    <source>
        <dbReference type="ARBA" id="ARBA00004651"/>
    </source>
</evidence>
<dbReference type="AlphaFoldDB" id="A0AAD9DLX8"/>
<dbReference type="Gene3D" id="1.20.1070.10">
    <property type="entry name" value="Rhodopsin 7-helix transmembrane proteins"/>
    <property type="match status" value="1"/>
</dbReference>
<evidence type="ECO:0008006" key="12">
    <source>
        <dbReference type="Google" id="ProtNLM"/>
    </source>
</evidence>
<reference evidence="10" key="1">
    <citation type="submission" date="2023-03" db="EMBL/GenBank/DDBJ databases">
        <title>Electrophorus voltai genome.</title>
        <authorList>
            <person name="Bian C."/>
        </authorList>
    </citation>
    <scope>NUCLEOTIDE SEQUENCE</scope>
    <source>
        <strain evidence="10">CB-2022</strain>
        <tissue evidence="10">Muscle</tissue>
    </source>
</reference>
<feature type="transmembrane region" description="Helical" evidence="9">
    <location>
        <begin position="63"/>
        <end position="83"/>
    </location>
</feature>
<dbReference type="GO" id="GO:0045030">
    <property type="term" value="F:G protein-coupled UTP receptor activity"/>
    <property type="evidence" value="ECO:0007669"/>
    <property type="project" value="TreeGrafter"/>
</dbReference>
<feature type="transmembrane region" description="Helical" evidence="9">
    <location>
        <begin position="26"/>
        <end position="51"/>
    </location>
</feature>
<evidence type="ECO:0000256" key="3">
    <source>
        <dbReference type="ARBA" id="ARBA00022692"/>
    </source>
</evidence>
<evidence type="ECO:0000256" key="6">
    <source>
        <dbReference type="ARBA" id="ARBA00023136"/>
    </source>
</evidence>
<comment type="subcellular location">
    <subcellularLocation>
        <location evidence="1">Cell membrane</location>
        <topology evidence="1">Multi-pass membrane protein</topology>
    </subcellularLocation>
</comment>
<keyword evidence="7" id="KW-0675">Receptor</keyword>
<dbReference type="PANTHER" id="PTHR24231">
    <property type="entry name" value="PURINOCEPTOR-RELATED G-PROTEIN COUPLED RECEPTOR"/>
    <property type="match status" value="1"/>
</dbReference>
<proteinExistence type="predicted"/>
<sequence>MASLNISRVGNISGQYRWQFKEDYKYILLPAGYGVVLLLGLVLNGITLYAMLFCIKRWNASTIFMINLTMCDTLYILTLHLLLRRQERLALGRGPLQNPPLPVLRPPLR</sequence>
<dbReference type="InterPro" id="IPR000276">
    <property type="entry name" value="GPCR_Rhodpsn"/>
</dbReference>
<dbReference type="GO" id="GO:0031686">
    <property type="term" value="F:A1 adenosine receptor binding"/>
    <property type="evidence" value="ECO:0007669"/>
    <property type="project" value="TreeGrafter"/>
</dbReference>
<accession>A0AAD9DLX8</accession>
<evidence type="ECO:0000256" key="7">
    <source>
        <dbReference type="ARBA" id="ARBA00023170"/>
    </source>
</evidence>
<dbReference type="Proteomes" id="UP001239994">
    <property type="component" value="Unassembled WGS sequence"/>
</dbReference>
<protein>
    <recommendedName>
        <fullName evidence="12">G-protein coupled receptors family 1 profile domain-containing protein</fullName>
    </recommendedName>
</protein>
<dbReference type="PRINTS" id="PR00237">
    <property type="entry name" value="GPCRRHODOPSN"/>
</dbReference>
<evidence type="ECO:0000256" key="4">
    <source>
        <dbReference type="ARBA" id="ARBA00022989"/>
    </source>
</evidence>
<dbReference type="GO" id="GO:0005886">
    <property type="term" value="C:plasma membrane"/>
    <property type="evidence" value="ECO:0007669"/>
    <property type="project" value="UniProtKB-SubCell"/>
</dbReference>
<keyword evidence="4 9" id="KW-1133">Transmembrane helix</keyword>
<comment type="caution">
    <text evidence="10">The sequence shown here is derived from an EMBL/GenBank/DDBJ whole genome shotgun (WGS) entry which is preliminary data.</text>
</comment>
<dbReference type="SUPFAM" id="SSF81321">
    <property type="entry name" value="Family A G protein-coupled receptor-like"/>
    <property type="match status" value="1"/>
</dbReference>
<dbReference type="EMBL" id="JAROKS010000026">
    <property type="protein sequence ID" value="KAK1784667.1"/>
    <property type="molecule type" value="Genomic_DNA"/>
</dbReference>
<evidence type="ECO:0000313" key="11">
    <source>
        <dbReference type="Proteomes" id="UP001239994"/>
    </source>
</evidence>
<evidence type="ECO:0000256" key="5">
    <source>
        <dbReference type="ARBA" id="ARBA00023040"/>
    </source>
</evidence>
<keyword evidence="6 9" id="KW-0472">Membrane</keyword>
<evidence type="ECO:0000256" key="8">
    <source>
        <dbReference type="ARBA" id="ARBA00023224"/>
    </source>
</evidence>
<dbReference type="PANTHER" id="PTHR24231:SF17">
    <property type="entry name" value="P2Y PURINOCEPTOR 2"/>
    <property type="match status" value="1"/>
</dbReference>
<name>A0AAD9DLX8_9TELE</name>
<keyword evidence="3 9" id="KW-0812">Transmembrane</keyword>
<evidence type="ECO:0000313" key="10">
    <source>
        <dbReference type="EMBL" id="KAK1784667.1"/>
    </source>
</evidence>
<keyword evidence="2" id="KW-1003">Cell membrane</keyword>
<keyword evidence="8" id="KW-0807">Transducer</keyword>
<keyword evidence="5" id="KW-0297">G-protein coupled receptor</keyword>
<keyword evidence="11" id="KW-1185">Reference proteome</keyword>
<evidence type="ECO:0000256" key="2">
    <source>
        <dbReference type="ARBA" id="ARBA00022475"/>
    </source>
</evidence>
<organism evidence="10 11">
    <name type="scientific">Electrophorus voltai</name>
    <dbReference type="NCBI Taxonomy" id="2609070"/>
    <lineage>
        <taxon>Eukaryota</taxon>
        <taxon>Metazoa</taxon>
        <taxon>Chordata</taxon>
        <taxon>Craniata</taxon>
        <taxon>Vertebrata</taxon>
        <taxon>Euteleostomi</taxon>
        <taxon>Actinopterygii</taxon>
        <taxon>Neopterygii</taxon>
        <taxon>Teleostei</taxon>
        <taxon>Ostariophysi</taxon>
        <taxon>Gymnotiformes</taxon>
        <taxon>Gymnotoidei</taxon>
        <taxon>Gymnotidae</taxon>
        <taxon>Electrophorus</taxon>
    </lineage>
</organism>
<evidence type="ECO:0000256" key="9">
    <source>
        <dbReference type="SAM" id="Phobius"/>
    </source>
</evidence>